<proteinExistence type="predicted"/>
<reference evidence="1" key="1">
    <citation type="submission" date="2022-01" db="EMBL/GenBank/DDBJ databases">
        <title>Nocardioidaceae gen. sp. A5X3R13.</title>
        <authorList>
            <person name="Lopez Marin M.A."/>
            <person name="Uhlik O."/>
        </authorList>
    </citation>
    <scope>NUCLEOTIDE SEQUENCE</scope>
    <source>
        <strain evidence="1">A5X3R13</strain>
    </source>
</reference>
<dbReference type="InterPro" id="IPR024787">
    <property type="entry name" value="EcsC"/>
</dbReference>
<accession>A0AA46TMA9</accession>
<sequence length="225" mass="23492">MGVGRMAAKGITPIGKKIAPKVTSGYVREILERAIDGYGPIKAAGASADARLVDAKGDVEDAIDAAVAQHVRYAGMQGFATNIGGGITLAVSIPANVTGLALLQSHLVAAIAHLRGYDLDDARVRNAILACLLGEDGVNELIKKKKLPGTPMAIATSPVHDPELDTTVARHVTTELLAKVTGRRAALVVSRRIPVLGGGVGAATDAYSTYQIGTYAREQLHERRV</sequence>
<dbReference type="KEGG" id="sgrg:L0C25_10900"/>
<gene>
    <name evidence="1" type="ORF">L0C25_10900</name>
</gene>
<protein>
    <submittedName>
        <fullName evidence="1">EcsC family protein</fullName>
    </submittedName>
</protein>
<dbReference type="RefSeq" id="WP_271636525.1">
    <property type="nucleotide sequence ID" value="NZ_CP094970.1"/>
</dbReference>
<dbReference type="Proteomes" id="UP001164390">
    <property type="component" value="Chromosome"/>
</dbReference>
<evidence type="ECO:0000313" key="2">
    <source>
        <dbReference type="Proteomes" id="UP001164390"/>
    </source>
</evidence>
<keyword evidence="2" id="KW-1185">Reference proteome</keyword>
<evidence type="ECO:0000313" key="1">
    <source>
        <dbReference type="EMBL" id="UYM07549.1"/>
    </source>
</evidence>
<name>A0AA46TMA9_9ACTN</name>
<dbReference type="EMBL" id="CP094970">
    <property type="protein sequence ID" value="UYM07549.1"/>
    <property type="molecule type" value="Genomic_DNA"/>
</dbReference>
<organism evidence="1 2">
    <name type="scientific">Solicola gregarius</name>
    <dbReference type="NCBI Taxonomy" id="2908642"/>
    <lineage>
        <taxon>Bacteria</taxon>
        <taxon>Bacillati</taxon>
        <taxon>Actinomycetota</taxon>
        <taxon>Actinomycetes</taxon>
        <taxon>Propionibacteriales</taxon>
        <taxon>Nocardioidaceae</taxon>
        <taxon>Solicola</taxon>
    </lineage>
</organism>
<dbReference type="Pfam" id="PF12787">
    <property type="entry name" value="EcsC"/>
    <property type="match status" value="1"/>
</dbReference>
<dbReference type="AlphaFoldDB" id="A0AA46TMA9"/>